<reference evidence="3 4" key="1">
    <citation type="submission" date="2020-12" db="EMBL/GenBank/DDBJ databases">
        <title>Metabolic potential, ecology and presence of endohyphal bacteria is reflected in genomic diversity of Mucoromycotina.</title>
        <authorList>
            <person name="Muszewska A."/>
            <person name="Okrasinska A."/>
            <person name="Steczkiewicz K."/>
            <person name="Drgas O."/>
            <person name="Orlowska M."/>
            <person name="Perlinska-Lenart U."/>
            <person name="Aleksandrzak-Piekarczyk T."/>
            <person name="Szatraj K."/>
            <person name="Zielenkiewicz U."/>
            <person name="Pilsyk S."/>
            <person name="Malc E."/>
            <person name="Mieczkowski P."/>
            <person name="Kruszewska J.S."/>
            <person name="Biernat P."/>
            <person name="Pawlowska J."/>
        </authorList>
    </citation>
    <scope>NUCLEOTIDE SEQUENCE [LARGE SCALE GENOMIC DNA]</scope>
    <source>
        <strain evidence="3 4">CBS 142.35</strain>
    </source>
</reference>
<protein>
    <submittedName>
        <fullName evidence="3">Uncharacterized protein</fullName>
    </submittedName>
</protein>
<keyword evidence="4" id="KW-1185">Reference proteome</keyword>
<dbReference type="Proteomes" id="UP000646827">
    <property type="component" value="Unassembled WGS sequence"/>
</dbReference>
<evidence type="ECO:0000256" key="2">
    <source>
        <dbReference type="SAM" id="Phobius"/>
    </source>
</evidence>
<evidence type="ECO:0000256" key="1">
    <source>
        <dbReference type="SAM" id="MobiDB-lite"/>
    </source>
</evidence>
<feature type="region of interest" description="Disordered" evidence="1">
    <location>
        <begin position="170"/>
        <end position="203"/>
    </location>
</feature>
<organism evidence="3 4">
    <name type="scientific">Circinella minor</name>
    <dbReference type="NCBI Taxonomy" id="1195481"/>
    <lineage>
        <taxon>Eukaryota</taxon>
        <taxon>Fungi</taxon>
        <taxon>Fungi incertae sedis</taxon>
        <taxon>Mucoromycota</taxon>
        <taxon>Mucoromycotina</taxon>
        <taxon>Mucoromycetes</taxon>
        <taxon>Mucorales</taxon>
        <taxon>Lichtheimiaceae</taxon>
        <taxon>Circinella</taxon>
    </lineage>
</organism>
<accession>A0A8H7VBY1</accession>
<name>A0A8H7VBY1_9FUNG</name>
<gene>
    <name evidence="3" type="ORF">INT45_005437</name>
</gene>
<dbReference type="OrthoDB" id="423534at2759"/>
<keyword evidence="2" id="KW-0812">Transmembrane</keyword>
<dbReference type="EMBL" id="JAEPRB010000290">
    <property type="protein sequence ID" value="KAG2217551.1"/>
    <property type="molecule type" value="Genomic_DNA"/>
</dbReference>
<evidence type="ECO:0000313" key="3">
    <source>
        <dbReference type="EMBL" id="KAG2217551.1"/>
    </source>
</evidence>
<keyword evidence="2" id="KW-1133">Transmembrane helix</keyword>
<comment type="caution">
    <text evidence="3">The sequence shown here is derived from an EMBL/GenBank/DDBJ whole genome shotgun (WGS) entry which is preliminary data.</text>
</comment>
<keyword evidence="2" id="KW-0472">Membrane</keyword>
<sequence length="203" mass="21986">MPSVDISLVFRVTNCVAAAFMAIGGVGTIIREFSVLLQQYLSFVYPLKSLNLHHLCFLSLDVVHVRNVVILWYRIKKKSFSFFKRYSKTNNPFHLLYLALNYSALAIAAGVIVILIGVVYCVLHFVPGVQAPTNMQRSAFEESLGYSTRPLDQGGAYPAGSSPAATYNSGSYNPPASNAAPGTGGYDSGSFPTKTYVSDGPTV</sequence>
<proteinExistence type="predicted"/>
<feature type="transmembrane region" description="Helical" evidence="2">
    <location>
        <begin position="94"/>
        <end position="126"/>
    </location>
</feature>
<evidence type="ECO:0000313" key="4">
    <source>
        <dbReference type="Proteomes" id="UP000646827"/>
    </source>
</evidence>
<feature type="transmembrane region" description="Helical" evidence="2">
    <location>
        <begin position="12"/>
        <end position="30"/>
    </location>
</feature>
<dbReference type="AlphaFoldDB" id="A0A8H7VBY1"/>